<dbReference type="PANTHER" id="PTHR47375">
    <property type="entry name" value="GB|AAF34833.1"/>
    <property type="match status" value="1"/>
</dbReference>
<dbReference type="Proteomes" id="UP001291623">
    <property type="component" value="Unassembled WGS sequence"/>
</dbReference>
<organism evidence="2 3">
    <name type="scientific">Anisodus tanguticus</name>
    <dbReference type="NCBI Taxonomy" id="243964"/>
    <lineage>
        <taxon>Eukaryota</taxon>
        <taxon>Viridiplantae</taxon>
        <taxon>Streptophyta</taxon>
        <taxon>Embryophyta</taxon>
        <taxon>Tracheophyta</taxon>
        <taxon>Spermatophyta</taxon>
        <taxon>Magnoliopsida</taxon>
        <taxon>eudicotyledons</taxon>
        <taxon>Gunneridae</taxon>
        <taxon>Pentapetalae</taxon>
        <taxon>asterids</taxon>
        <taxon>lamiids</taxon>
        <taxon>Solanales</taxon>
        <taxon>Solanaceae</taxon>
        <taxon>Solanoideae</taxon>
        <taxon>Hyoscyameae</taxon>
        <taxon>Anisodus</taxon>
    </lineage>
</organism>
<keyword evidence="3" id="KW-1185">Reference proteome</keyword>
<feature type="compositionally biased region" description="Basic and acidic residues" evidence="1">
    <location>
        <begin position="77"/>
        <end position="91"/>
    </location>
</feature>
<reference evidence="2" key="1">
    <citation type="submission" date="2023-12" db="EMBL/GenBank/DDBJ databases">
        <title>Genome assembly of Anisodus tanguticus.</title>
        <authorList>
            <person name="Wang Y.-J."/>
        </authorList>
    </citation>
    <scope>NUCLEOTIDE SEQUENCE</scope>
    <source>
        <strain evidence="2">KB-2021</strain>
        <tissue evidence="2">Leaf</tissue>
    </source>
</reference>
<feature type="compositionally biased region" description="Polar residues" evidence="1">
    <location>
        <begin position="51"/>
        <end position="68"/>
    </location>
</feature>
<gene>
    <name evidence="2" type="ORF">RND71_012976</name>
</gene>
<dbReference type="InterPro" id="IPR044170">
    <property type="entry name" value="RSS3-like"/>
</dbReference>
<comment type="caution">
    <text evidence="2">The sequence shown here is derived from an EMBL/GenBank/DDBJ whole genome shotgun (WGS) entry which is preliminary data.</text>
</comment>
<dbReference type="EMBL" id="JAVYJV010000006">
    <property type="protein sequence ID" value="KAK4369184.1"/>
    <property type="molecule type" value="Genomic_DNA"/>
</dbReference>
<dbReference type="AlphaFoldDB" id="A0AAE1SGP1"/>
<proteinExistence type="predicted"/>
<accession>A0AAE1SGP1</accession>
<protein>
    <submittedName>
        <fullName evidence="2">Uncharacterized protein</fullName>
    </submittedName>
</protein>
<dbReference type="PANTHER" id="PTHR47375:SF1">
    <property type="entry name" value="GB|AAF34833.1"/>
    <property type="match status" value="1"/>
</dbReference>
<evidence type="ECO:0000313" key="2">
    <source>
        <dbReference type="EMBL" id="KAK4369184.1"/>
    </source>
</evidence>
<evidence type="ECO:0000256" key="1">
    <source>
        <dbReference type="SAM" id="MobiDB-lite"/>
    </source>
</evidence>
<sequence length="136" mass="15061">MDIWSVDNLIYGRNISKHGLSFFSALTGRNDEARILFNPDSLGTKPDHNGKTSNPNSDASSLHNNGGANPNDFLSLDSHHPDSVRKMDKFKRSYTLPAGMASSSNSSTSLDQHQNNPGEYRNEGGMYPDVMERFLE</sequence>
<name>A0AAE1SGP1_9SOLA</name>
<feature type="region of interest" description="Disordered" evidence="1">
    <location>
        <begin position="37"/>
        <end position="128"/>
    </location>
</feature>
<evidence type="ECO:0000313" key="3">
    <source>
        <dbReference type="Proteomes" id="UP001291623"/>
    </source>
</evidence>